<organism evidence="4 5">
    <name type="scientific">Methanococcoides alaskense</name>
    <dbReference type="NCBI Taxonomy" id="325778"/>
    <lineage>
        <taxon>Archaea</taxon>
        <taxon>Methanobacteriati</taxon>
        <taxon>Methanobacteriota</taxon>
        <taxon>Stenosarchaea group</taxon>
        <taxon>Methanomicrobia</taxon>
        <taxon>Methanosarcinales</taxon>
        <taxon>Methanosarcinaceae</taxon>
        <taxon>Methanococcoides</taxon>
    </lineage>
</organism>
<dbReference type="GO" id="GO:0016747">
    <property type="term" value="F:acyltransferase activity, transferring groups other than amino-acyl groups"/>
    <property type="evidence" value="ECO:0007669"/>
    <property type="project" value="InterPro"/>
</dbReference>
<evidence type="ECO:0000256" key="2">
    <source>
        <dbReference type="ARBA" id="ARBA00023315"/>
    </source>
</evidence>
<keyword evidence="5" id="KW-1185">Reference proteome</keyword>
<gene>
    <name evidence="4" type="ORF">J2750_002002</name>
</gene>
<dbReference type="AlphaFoldDB" id="A0AA90U0S3"/>
<dbReference type="EMBL" id="JAVDQI010000009">
    <property type="protein sequence ID" value="MDR6223532.1"/>
    <property type="molecule type" value="Genomic_DNA"/>
</dbReference>
<evidence type="ECO:0000259" key="3">
    <source>
        <dbReference type="PROSITE" id="PS51186"/>
    </source>
</evidence>
<dbReference type="Gene3D" id="3.40.630.30">
    <property type="match status" value="1"/>
</dbReference>
<dbReference type="GO" id="GO:0005840">
    <property type="term" value="C:ribosome"/>
    <property type="evidence" value="ECO:0007669"/>
    <property type="project" value="UniProtKB-KW"/>
</dbReference>
<keyword evidence="4" id="KW-0689">Ribosomal protein</keyword>
<proteinExistence type="predicted"/>
<dbReference type="InterPro" id="IPR000182">
    <property type="entry name" value="GNAT_dom"/>
</dbReference>
<evidence type="ECO:0000313" key="4">
    <source>
        <dbReference type="EMBL" id="MDR6223532.1"/>
    </source>
</evidence>
<evidence type="ECO:0000313" key="5">
    <source>
        <dbReference type="Proteomes" id="UP001185015"/>
    </source>
</evidence>
<reference evidence="4 5" key="1">
    <citation type="submission" date="2023-07" db="EMBL/GenBank/DDBJ databases">
        <title>Genomic Encyclopedia of Type Strains, Phase IV (KMG-IV): sequencing the most valuable type-strain genomes for metagenomic binning, comparative biology and taxonomic classification.</title>
        <authorList>
            <person name="Goeker M."/>
        </authorList>
    </citation>
    <scope>NUCLEOTIDE SEQUENCE [LARGE SCALE GENOMIC DNA]</scope>
    <source>
        <strain evidence="4 5">DSM 17273</strain>
    </source>
</reference>
<sequence>MNDRLDVLQANLSHVIFLSEFGKESFIDAYKVTLPIDELKTYVEEAFSEDWIKHEIESSESIYLICKNAKGVICGYAKYVDSDMPDGLVHDRVIELQRLYVQNNCRGKGVGRLLSRYGESISHQKGFKVVWLRVWDGNTAAQQIYLKWGFTFCSEEAYHVGREKRKVLIMMKHIQASSD</sequence>
<dbReference type="InterPro" id="IPR016181">
    <property type="entry name" value="Acyl_CoA_acyltransferase"/>
</dbReference>
<protein>
    <submittedName>
        <fullName evidence="4">Ribosomal protein S18 acetylase RimI-like enzyme</fullName>
    </submittedName>
</protein>
<name>A0AA90U0S3_9EURY</name>
<keyword evidence="2" id="KW-0012">Acyltransferase</keyword>
<dbReference type="CDD" id="cd04301">
    <property type="entry name" value="NAT_SF"/>
    <property type="match status" value="1"/>
</dbReference>
<evidence type="ECO:0000256" key="1">
    <source>
        <dbReference type="ARBA" id="ARBA00022679"/>
    </source>
</evidence>
<comment type="caution">
    <text evidence="4">The sequence shown here is derived from an EMBL/GenBank/DDBJ whole genome shotgun (WGS) entry which is preliminary data.</text>
</comment>
<dbReference type="PROSITE" id="PS51186">
    <property type="entry name" value="GNAT"/>
    <property type="match status" value="1"/>
</dbReference>
<dbReference type="SUPFAM" id="SSF55729">
    <property type="entry name" value="Acyl-CoA N-acyltransferases (Nat)"/>
    <property type="match status" value="1"/>
</dbReference>
<keyword evidence="1" id="KW-0808">Transferase</keyword>
<keyword evidence="4" id="KW-0687">Ribonucleoprotein</keyword>
<dbReference type="PANTHER" id="PTHR43420">
    <property type="entry name" value="ACETYLTRANSFERASE"/>
    <property type="match status" value="1"/>
</dbReference>
<dbReference type="InterPro" id="IPR050680">
    <property type="entry name" value="YpeA/RimI_acetyltransf"/>
</dbReference>
<dbReference type="RefSeq" id="WP_270096739.1">
    <property type="nucleotide sequence ID" value="NZ_JAQFFK010000005.1"/>
</dbReference>
<dbReference type="Pfam" id="PF00583">
    <property type="entry name" value="Acetyltransf_1"/>
    <property type="match status" value="1"/>
</dbReference>
<dbReference type="Proteomes" id="UP001185015">
    <property type="component" value="Unassembled WGS sequence"/>
</dbReference>
<accession>A0AA90U0S3</accession>
<feature type="domain" description="N-acetyltransferase" evidence="3">
    <location>
        <begin position="27"/>
        <end position="175"/>
    </location>
</feature>